<evidence type="ECO:0000256" key="1">
    <source>
        <dbReference type="ARBA" id="ARBA00022741"/>
    </source>
</evidence>
<dbReference type="InterPro" id="IPR052708">
    <property type="entry name" value="PxpC"/>
</dbReference>
<proteinExistence type="predicted"/>
<dbReference type="Proteomes" id="UP001519342">
    <property type="component" value="Unassembled WGS sequence"/>
</dbReference>
<organism evidence="5 6">
    <name type="scientific">Sedimentibacter acidaminivorans</name>
    <dbReference type="NCBI Taxonomy" id="913099"/>
    <lineage>
        <taxon>Bacteria</taxon>
        <taxon>Bacillati</taxon>
        <taxon>Bacillota</taxon>
        <taxon>Tissierellia</taxon>
        <taxon>Sedimentibacter</taxon>
    </lineage>
</organism>
<dbReference type="NCBIfam" id="TIGR00724">
    <property type="entry name" value="urea_amlyse_rel"/>
    <property type="match status" value="1"/>
</dbReference>
<dbReference type="EMBL" id="JAGGKS010000008">
    <property type="protein sequence ID" value="MBP1926803.1"/>
    <property type="molecule type" value="Genomic_DNA"/>
</dbReference>
<dbReference type="SUPFAM" id="SSF50891">
    <property type="entry name" value="Cyclophilin-like"/>
    <property type="match status" value="1"/>
</dbReference>
<reference evidence="5 6" key="1">
    <citation type="submission" date="2021-03" db="EMBL/GenBank/DDBJ databases">
        <title>Genomic Encyclopedia of Type Strains, Phase IV (KMG-IV): sequencing the most valuable type-strain genomes for metagenomic binning, comparative biology and taxonomic classification.</title>
        <authorList>
            <person name="Goeker M."/>
        </authorList>
    </citation>
    <scope>NUCLEOTIDE SEQUENCE [LARGE SCALE GENOMIC DNA]</scope>
    <source>
        <strain evidence="5 6">DSM 24004</strain>
    </source>
</reference>
<dbReference type="RefSeq" id="WP_209512523.1">
    <property type="nucleotide sequence ID" value="NZ_JAGGKS010000008.1"/>
</dbReference>
<evidence type="ECO:0000256" key="2">
    <source>
        <dbReference type="ARBA" id="ARBA00022801"/>
    </source>
</evidence>
<dbReference type="Gene3D" id="2.40.100.10">
    <property type="entry name" value="Cyclophilin-like"/>
    <property type="match status" value="1"/>
</dbReference>
<keyword evidence="6" id="KW-1185">Reference proteome</keyword>
<dbReference type="Pfam" id="PF02626">
    <property type="entry name" value="CT_A_B"/>
    <property type="match status" value="1"/>
</dbReference>
<dbReference type="InterPro" id="IPR029000">
    <property type="entry name" value="Cyclophilin-like_dom_sf"/>
</dbReference>
<name>A0ABS4GGI1_9FIRM</name>
<dbReference type="SMART" id="SM00797">
    <property type="entry name" value="AHS2"/>
    <property type="match status" value="1"/>
</dbReference>
<accession>A0ABS4GGI1</accession>
<evidence type="ECO:0000259" key="4">
    <source>
        <dbReference type="SMART" id="SM00797"/>
    </source>
</evidence>
<dbReference type="InterPro" id="IPR003778">
    <property type="entry name" value="CT_A_B"/>
</dbReference>
<evidence type="ECO:0000256" key="3">
    <source>
        <dbReference type="ARBA" id="ARBA00022840"/>
    </source>
</evidence>
<feature type="domain" description="Carboxyltransferase" evidence="4">
    <location>
        <begin position="25"/>
        <end position="306"/>
    </location>
</feature>
<comment type="caution">
    <text evidence="5">The sequence shown here is derived from an EMBL/GenBank/DDBJ whole genome shotgun (WGS) entry which is preliminary data.</text>
</comment>
<keyword evidence="1" id="KW-0547">Nucleotide-binding</keyword>
<protein>
    <submittedName>
        <fullName evidence="5">Biotin-dependent carboxylase-like uncharacterized protein</fullName>
    </submittedName>
</protein>
<keyword evidence="2" id="KW-0378">Hydrolase</keyword>
<sequence length="346" mass="37885">MGQIRILNPGLMTTVQDLGRYGFQQYGVSVSGAMDQFSARLANILVGNDEHEGILEVTIMGPKIEFLNSEVIAITGGDLQPLINNKPINMNQSILVNSGDCLSFKGLKRGCRSYIAFAGGIDVPIIMGSKSTFLRAKLGGYEGRSLNPGDLIQICKSSSSLSDLEGRKVEKGFYDYSNTVELRVVLGPQDDCFTKEGLETFFKSEYTVTNNCDRMGYTLDGEKIQHKDGADIISDGISMGAIQVPSKGTPIIMMADRQTTGGYTKIANVITVDLPKVAQAKPGDKIVFKKSTLEESHLLINKLEDKITDIKKHINTPKNVEVLNTRSFFLKVNGNPYNVKVEEINS</sequence>
<evidence type="ECO:0000313" key="6">
    <source>
        <dbReference type="Proteomes" id="UP001519342"/>
    </source>
</evidence>
<keyword evidence="3" id="KW-0067">ATP-binding</keyword>
<dbReference type="PANTHER" id="PTHR43309:SF5">
    <property type="entry name" value="5-OXOPROLINASE SUBUNIT C"/>
    <property type="match status" value="1"/>
</dbReference>
<evidence type="ECO:0000313" key="5">
    <source>
        <dbReference type="EMBL" id="MBP1926803.1"/>
    </source>
</evidence>
<dbReference type="PANTHER" id="PTHR43309">
    <property type="entry name" value="5-OXOPROLINASE SUBUNIT C"/>
    <property type="match status" value="1"/>
</dbReference>
<gene>
    <name evidence="5" type="ORF">J2Z76_002673</name>
</gene>